<sequence>MLFRGLGRDMLKHSFHSDRRPRWVLSSAATVPTLKELFAKGDGSTGIPPSFAYKITAIDNTWWKEFFTNNMYFIPFAFDPRYPLADFLIKASLAPPTFIIPACNPASKPAMTNTTSSCSIPHLRAFERAKNLLKQMLQYSERTQIGPAAVVEEFRNQFEPYWCNEWPFNVLIVDSHPYA</sequence>
<accession>A0A8I2YSA1</accession>
<reference evidence="1" key="1">
    <citation type="submission" date="2021-03" db="EMBL/GenBank/DDBJ databases">
        <title>Evolutionary innovations through gain and loss of genes in the ectomycorrhizal Boletales.</title>
        <authorList>
            <person name="Wu G."/>
            <person name="Miyauchi S."/>
            <person name="Morin E."/>
            <person name="Yang Z.-L."/>
            <person name="Xu J."/>
            <person name="Martin F.M."/>
        </authorList>
    </citation>
    <scope>NUCLEOTIDE SEQUENCE</scope>
    <source>
        <strain evidence="1">BR01</strain>
    </source>
</reference>
<evidence type="ECO:0000313" key="1">
    <source>
        <dbReference type="EMBL" id="KAG6378169.1"/>
    </source>
</evidence>
<dbReference type="OrthoDB" id="3236755at2759"/>
<dbReference type="Proteomes" id="UP000683000">
    <property type="component" value="Unassembled WGS sequence"/>
</dbReference>
<comment type="caution">
    <text evidence="1">The sequence shown here is derived from an EMBL/GenBank/DDBJ whole genome shotgun (WGS) entry which is preliminary data.</text>
</comment>
<evidence type="ECO:0000313" key="2">
    <source>
        <dbReference type="Proteomes" id="UP000683000"/>
    </source>
</evidence>
<organism evidence="1 2">
    <name type="scientific">Boletus reticuloceps</name>
    <dbReference type="NCBI Taxonomy" id="495285"/>
    <lineage>
        <taxon>Eukaryota</taxon>
        <taxon>Fungi</taxon>
        <taxon>Dikarya</taxon>
        <taxon>Basidiomycota</taxon>
        <taxon>Agaricomycotina</taxon>
        <taxon>Agaricomycetes</taxon>
        <taxon>Agaricomycetidae</taxon>
        <taxon>Boletales</taxon>
        <taxon>Boletineae</taxon>
        <taxon>Boletaceae</taxon>
        <taxon>Boletoideae</taxon>
        <taxon>Boletus</taxon>
    </lineage>
</organism>
<proteinExistence type="predicted"/>
<keyword evidence="2" id="KW-1185">Reference proteome</keyword>
<gene>
    <name evidence="1" type="ORF">JVT61DRAFT_13859</name>
</gene>
<name>A0A8I2YSA1_9AGAM</name>
<dbReference type="EMBL" id="JAGFBS010000007">
    <property type="protein sequence ID" value="KAG6378169.1"/>
    <property type="molecule type" value="Genomic_DNA"/>
</dbReference>
<protein>
    <submittedName>
        <fullName evidence="1">Uncharacterized protein</fullName>
    </submittedName>
</protein>
<dbReference type="AlphaFoldDB" id="A0A8I2YSA1"/>